<reference evidence="4 5" key="1">
    <citation type="submission" date="2024-10" db="EMBL/GenBank/DDBJ databases">
        <authorList>
            <person name="Yibar A."/>
            <person name="Saticioglu I.B."/>
            <person name="Duman M."/>
            <person name="Ajmi N."/>
            <person name="Gurler F."/>
            <person name="Ay H."/>
            <person name="Onuk E."/>
            <person name="Guler S."/>
            <person name="Romalde J.L."/>
        </authorList>
    </citation>
    <scope>NUCLEOTIDE SEQUENCE [LARGE SCALE GENOMIC DNA]</scope>
    <source>
        <strain evidence="4 5">14-MA-B</strain>
    </source>
</reference>
<dbReference type="InterPro" id="IPR000086">
    <property type="entry name" value="NUDIX_hydrolase_dom"/>
</dbReference>
<dbReference type="SUPFAM" id="SSF55811">
    <property type="entry name" value="Nudix"/>
    <property type="match status" value="1"/>
</dbReference>
<dbReference type="EMBL" id="JBIHSN010000003">
    <property type="protein sequence ID" value="MFH0266540.1"/>
    <property type="molecule type" value="Genomic_DNA"/>
</dbReference>
<evidence type="ECO:0000256" key="1">
    <source>
        <dbReference type="ARBA" id="ARBA00001946"/>
    </source>
</evidence>
<dbReference type="Pfam" id="PF00293">
    <property type="entry name" value="NUDIX"/>
    <property type="match status" value="1"/>
</dbReference>
<dbReference type="CDD" id="cd18880">
    <property type="entry name" value="NUDIX_ADPRase"/>
    <property type="match status" value="1"/>
</dbReference>
<comment type="caution">
    <text evidence="4">The sequence shown here is derived from an EMBL/GenBank/DDBJ whole genome shotgun (WGS) entry which is preliminary data.</text>
</comment>
<organism evidence="4 5">
    <name type="scientific">Vibrio rumoiensis</name>
    <dbReference type="NCBI Taxonomy" id="76258"/>
    <lineage>
        <taxon>Bacteria</taxon>
        <taxon>Pseudomonadati</taxon>
        <taxon>Pseudomonadota</taxon>
        <taxon>Gammaproteobacteria</taxon>
        <taxon>Vibrionales</taxon>
        <taxon>Vibrionaceae</taxon>
        <taxon>Vibrio</taxon>
    </lineage>
</organism>
<name>A0ABW7IXZ2_9VIBR</name>
<dbReference type="InterPro" id="IPR015797">
    <property type="entry name" value="NUDIX_hydrolase-like_dom_sf"/>
</dbReference>
<dbReference type="PANTHER" id="PTHR43046:SF16">
    <property type="entry name" value="ADP-RIBOSE PYROPHOSPHATASE YJHB-RELATED"/>
    <property type="match status" value="1"/>
</dbReference>
<gene>
    <name evidence="4" type="ORF">ACGRQ9_13920</name>
</gene>
<proteinExistence type="predicted"/>
<evidence type="ECO:0000313" key="4">
    <source>
        <dbReference type="EMBL" id="MFH0266540.1"/>
    </source>
</evidence>
<keyword evidence="5" id="KW-1185">Reference proteome</keyword>
<evidence type="ECO:0000259" key="3">
    <source>
        <dbReference type="PROSITE" id="PS51462"/>
    </source>
</evidence>
<comment type="cofactor">
    <cofactor evidence="1">
        <name>Mg(2+)</name>
        <dbReference type="ChEBI" id="CHEBI:18420"/>
    </cofactor>
</comment>
<dbReference type="Proteomes" id="UP001607151">
    <property type="component" value="Unassembled WGS sequence"/>
</dbReference>
<evidence type="ECO:0000313" key="5">
    <source>
        <dbReference type="Proteomes" id="UP001607151"/>
    </source>
</evidence>
<accession>A0ABW7IXZ2</accession>
<evidence type="ECO:0000256" key="2">
    <source>
        <dbReference type="ARBA" id="ARBA00022801"/>
    </source>
</evidence>
<dbReference type="Gene3D" id="3.90.79.10">
    <property type="entry name" value="Nucleoside Triphosphate Pyrophosphohydrolase"/>
    <property type="match status" value="1"/>
</dbReference>
<protein>
    <submittedName>
        <fullName evidence="4">NUDIX domain-containing protein</fullName>
    </submittedName>
</protein>
<dbReference type="RefSeq" id="WP_394608267.1">
    <property type="nucleotide sequence ID" value="NZ_JBIHSN010000003.1"/>
</dbReference>
<dbReference type="PANTHER" id="PTHR43046">
    <property type="entry name" value="GDP-MANNOSE MANNOSYL HYDROLASE"/>
    <property type="match status" value="1"/>
</dbReference>
<dbReference type="PROSITE" id="PS51462">
    <property type="entry name" value="NUDIX"/>
    <property type="match status" value="1"/>
</dbReference>
<sequence length="171" mass="19458">MRRTTLNNQAAAKHRIRAAGIIVQNEHVLLLKVKDFSGEYWIPPGGGLEACDLHTKDCVKRECLEEVGLEVQVGELLCVREFLETTKNRYNAEFFYHIWQFKGQPHTDNLAGLNDEEFIQLVDWVPVANLQDMRTFPTDLAAVVELVTHKVGSVHLGSYIQGKNETQNQLK</sequence>
<keyword evidence="2" id="KW-0378">Hydrolase</keyword>
<feature type="domain" description="Nudix hydrolase" evidence="3">
    <location>
        <begin position="14"/>
        <end position="148"/>
    </location>
</feature>